<dbReference type="EC" id="5.3.1.1" evidence="3 9"/>
<feature type="binding site" evidence="9">
    <location>
        <position position="213"/>
    </location>
    <ligand>
        <name>substrate</name>
    </ligand>
</feature>
<evidence type="ECO:0000313" key="12">
    <source>
        <dbReference type="Proteomes" id="UP000002020"/>
    </source>
</evidence>
<dbReference type="Proteomes" id="UP000002020">
    <property type="component" value="Chromosome"/>
</dbReference>
<comment type="pathway">
    <text evidence="1 9 10">Carbohydrate degradation; glycolysis; D-glyceraldehyde 3-phosphate from glycerone phosphate: step 1/1.</text>
</comment>
<dbReference type="GO" id="GO:0006096">
    <property type="term" value="P:glycolytic process"/>
    <property type="evidence" value="ECO:0007669"/>
    <property type="project" value="UniProtKB-UniRule"/>
</dbReference>
<feature type="active site" description="Electrophile" evidence="9">
    <location>
        <position position="95"/>
    </location>
</feature>
<dbReference type="EMBL" id="CU469464">
    <property type="protein sequence ID" value="CAP18353.1"/>
    <property type="molecule type" value="Genomic_DNA"/>
</dbReference>
<evidence type="ECO:0000256" key="3">
    <source>
        <dbReference type="ARBA" id="ARBA00011940"/>
    </source>
</evidence>
<comment type="subcellular location">
    <subcellularLocation>
        <location evidence="9 10">Cytoplasm</location>
    </subcellularLocation>
</comment>
<dbReference type="KEGG" id="pml:ATP_00166"/>
<gene>
    <name evidence="9 11" type="primary">tpiA</name>
    <name evidence="11" type="ordered locus">ATP_00166</name>
</gene>
<dbReference type="GO" id="GO:0046166">
    <property type="term" value="P:glyceraldehyde-3-phosphate biosynthetic process"/>
    <property type="evidence" value="ECO:0007669"/>
    <property type="project" value="TreeGrafter"/>
</dbReference>
<comment type="caution">
    <text evidence="9">Lacks conserved residue(s) required for the propagation of feature annotation.</text>
</comment>
<comment type="similarity">
    <text evidence="2 9 10">Belongs to the triosephosphate isomerase family.</text>
</comment>
<evidence type="ECO:0000256" key="2">
    <source>
        <dbReference type="ARBA" id="ARBA00007422"/>
    </source>
</evidence>
<comment type="catalytic activity">
    <reaction evidence="9 10">
        <text>D-glyceraldehyde 3-phosphate = dihydroxyacetone phosphate</text>
        <dbReference type="Rhea" id="RHEA:18585"/>
        <dbReference type="ChEBI" id="CHEBI:57642"/>
        <dbReference type="ChEBI" id="CHEBI:59776"/>
        <dbReference type="EC" id="5.3.1.1"/>
    </reaction>
</comment>
<dbReference type="InterPro" id="IPR013785">
    <property type="entry name" value="Aldolase_TIM"/>
</dbReference>
<dbReference type="SUPFAM" id="SSF51351">
    <property type="entry name" value="Triosephosphate isomerase (TIM)"/>
    <property type="match status" value="1"/>
</dbReference>
<evidence type="ECO:0000256" key="7">
    <source>
        <dbReference type="ARBA" id="ARBA00023152"/>
    </source>
</evidence>
<feature type="binding site" evidence="9">
    <location>
        <position position="173"/>
    </location>
    <ligand>
        <name>substrate</name>
    </ligand>
</feature>
<protein>
    <recommendedName>
        <fullName evidence="4 9">Triosephosphate isomerase</fullName>
        <shortName evidence="9">TIM</shortName>
        <shortName evidence="9">TPI</shortName>
        <ecNumber evidence="3 9">5.3.1.1</ecNumber>
    </recommendedName>
    <alternativeName>
        <fullName evidence="9">Triose-phosphate isomerase</fullName>
    </alternativeName>
</protein>
<dbReference type="CDD" id="cd00311">
    <property type="entry name" value="TIM"/>
    <property type="match status" value="1"/>
</dbReference>
<dbReference type="NCBIfam" id="TIGR00419">
    <property type="entry name" value="tim"/>
    <property type="match status" value="1"/>
</dbReference>
<dbReference type="InterPro" id="IPR035990">
    <property type="entry name" value="TIM_sf"/>
</dbReference>
<dbReference type="UniPathway" id="UPA00109">
    <property type="reaction ID" value="UER00189"/>
</dbReference>
<sequence length="258" mass="29505">MKRKILVAGNWKMYKSKDEALEFIYQINTKIPSFEQIETIIFPQFTLLDSLIQREGSKLQIGAQNTFHKTEGPFTGEISPKNLKQLGIKYVLLGHSERINLFHETYELINLKVLASLKEKIKIILCIGENIKINEIQKKKLFLAEKLKKLFNGVSLLDVKNIVIAYEPSWSIGTGEISDLFDINKIIKFIRKKISQFFSLEIADEIRIIYGGSVNVSNIQDILEQKEIDGVLVGNSSLKVKDFLFLTNIAKKVSLNKK</sequence>
<dbReference type="Pfam" id="PF00121">
    <property type="entry name" value="TIM"/>
    <property type="match status" value="1"/>
</dbReference>
<feature type="active site" description="Proton acceptor" evidence="9">
    <location>
        <position position="167"/>
    </location>
</feature>
<dbReference type="HAMAP" id="MF_00147_B">
    <property type="entry name" value="TIM_B"/>
    <property type="match status" value="1"/>
</dbReference>
<dbReference type="PANTHER" id="PTHR21139">
    <property type="entry name" value="TRIOSEPHOSPHATE ISOMERASE"/>
    <property type="match status" value="1"/>
</dbReference>
<organism evidence="11 12">
    <name type="scientific">Phytoplasma mali (strain AT)</name>
    <dbReference type="NCBI Taxonomy" id="482235"/>
    <lineage>
        <taxon>Bacteria</taxon>
        <taxon>Bacillati</taxon>
        <taxon>Mycoplasmatota</taxon>
        <taxon>Mollicutes</taxon>
        <taxon>Acholeplasmatales</taxon>
        <taxon>Acholeplasmataceae</taxon>
        <taxon>Candidatus Phytoplasma</taxon>
        <taxon>16SrX (Apple proliferation group)</taxon>
    </lineage>
</organism>
<dbReference type="HOGENOM" id="CLU_024251_2_3_14"/>
<keyword evidence="5 9" id="KW-0312">Gluconeogenesis</keyword>
<keyword evidence="6 9" id="KW-0963">Cytoplasm</keyword>
<comment type="pathway">
    <text evidence="9 10">Carbohydrate biosynthesis; gluconeogenesis.</text>
</comment>
<name>B3R0I9_PHYMT</name>
<evidence type="ECO:0000256" key="1">
    <source>
        <dbReference type="ARBA" id="ARBA00004680"/>
    </source>
</evidence>
<dbReference type="PANTHER" id="PTHR21139:SF42">
    <property type="entry name" value="TRIOSEPHOSPHATE ISOMERASE"/>
    <property type="match status" value="1"/>
</dbReference>
<dbReference type="Gene3D" id="3.20.20.70">
    <property type="entry name" value="Aldolase class I"/>
    <property type="match status" value="1"/>
</dbReference>
<dbReference type="InterPro" id="IPR000652">
    <property type="entry name" value="Triosephosphate_isomerase"/>
</dbReference>
<dbReference type="GO" id="GO:0019563">
    <property type="term" value="P:glycerol catabolic process"/>
    <property type="evidence" value="ECO:0007669"/>
    <property type="project" value="TreeGrafter"/>
</dbReference>
<evidence type="ECO:0000256" key="4">
    <source>
        <dbReference type="ARBA" id="ARBA00019397"/>
    </source>
</evidence>
<comment type="function">
    <text evidence="9">Involved in the gluconeogenesis. Catalyzes stereospecifically the conversion of dihydroxyacetone phosphate (DHAP) to D-glyceraldehyde-3-phosphate (G3P).</text>
</comment>
<dbReference type="UniPathway" id="UPA00138"/>
<accession>B3R0I9</accession>
<dbReference type="InterPro" id="IPR020861">
    <property type="entry name" value="Triosephosphate_isomerase_AS"/>
</dbReference>
<dbReference type="STRING" id="37692.ATP_00166"/>
<dbReference type="GO" id="GO:0006094">
    <property type="term" value="P:gluconeogenesis"/>
    <property type="evidence" value="ECO:0007669"/>
    <property type="project" value="UniProtKB-UniRule"/>
</dbReference>
<keyword evidence="8 9" id="KW-0413">Isomerase</keyword>
<dbReference type="FunFam" id="3.20.20.70:FF:000016">
    <property type="entry name" value="Triosephosphate isomerase"/>
    <property type="match status" value="1"/>
</dbReference>
<evidence type="ECO:0000256" key="6">
    <source>
        <dbReference type="ARBA" id="ARBA00022490"/>
    </source>
</evidence>
<reference evidence="11 12" key="1">
    <citation type="journal article" date="2008" name="BMC Genomics">
        <title>The linear chromosome of the plant-pathogenic mycoplasma 'Candidatus Phytoplasma mali'.</title>
        <authorList>
            <person name="Kube M."/>
            <person name="Schneider B."/>
            <person name="Kuhl H."/>
            <person name="Dandekar T."/>
            <person name="Heitmann K."/>
            <person name="Migdoll A.M."/>
            <person name="Reinhardt R."/>
            <person name="Seemueller E."/>
        </authorList>
    </citation>
    <scope>NUCLEOTIDE SEQUENCE [LARGE SCALE GENOMIC DNA]</scope>
    <source>
        <strain evidence="11 12">AT</strain>
    </source>
</reference>
<dbReference type="PROSITE" id="PS00171">
    <property type="entry name" value="TIM_1"/>
    <property type="match status" value="1"/>
</dbReference>
<feature type="binding site" evidence="9">
    <location>
        <begin position="10"/>
        <end position="12"/>
    </location>
    <ligand>
        <name>substrate</name>
    </ligand>
</feature>
<evidence type="ECO:0000256" key="5">
    <source>
        <dbReference type="ARBA" id="ARBA00022432"/>
    </source>
</evidence>
<keyword evidence="12" id="KW-1185">Reference proteome</keyword>
<dbReference type="InterPro" id="IPR022896">
    <property type="entry name" value="TrioseP_Isoase_bac/euk"/>
</dbReference>
<dbReference type="AlphaFoldDB" id="B3R0I9"/>
<keyword evidence="7 9" id="KW-0324">Glycolysis</keyword>
<comment type="subunit">
    <text evidence="9 10">Homodimer.</text>
</comment>
<evidence type="ECO:0000256" key="8">
    <source>
        <dbReference type="ARBA" id="ARBA00023235"/>
    </source>
</evidence>
<evidence type="ECO:0000313" key="11">
    <source>
        <dbReference type="EMBL" id="CAP18353.1"/>
    </source>
</evidence>
<dbReference type="GO" id="GO:0004807">
    <property type="term" value="F:triose-phosphate isomerase activity"/>
    <property type="evidence" value="ECO:0007669"/>
    <property type="project" value="UniProtKB-UniRule"/>
</dbReference>
<dbReference type="PROSITE" id="PS51440">
    <property type="entry name" value="TIM_2"/>
    <property type="match status" value="1"/>
</dbReference>
<evidence type="ECO:0000256" key="9">
    <source>
        <dbReference type="HAMAP-Rule" id="MF_00147"/>
    </source>
</evidence>
<proteinExistence type="inferred from homology"/>
<dbReference type="GO" id="GO:0005829">
    <property type="term" value="C:cytosol"/>
    <property type="evidence" value="ECO:0007669"/>
    <property type="project" value="TreeGrafter"/>
</dbReference>
<evidence type="ECO:0000256" key="10">
    <source>
        <dbReference type="RuleBase" id="RU363013"/>
    </source>
</evidence>
<dbReference type="eggNOG" id="COG0149">
    <property type="taxonomic scope" value="Bacteria"/>
</dbReference>